<dbReference type="EMBL" id="QRKB01000016">
    <property type="protein sequence ID" value="RHH82848.1"/>
    <property type="molecule type" value="Genomic_DNA"/>
</dbReference>
<dbReference type="AlphaFoldDB" id="A0A3R6EZ89"/>
<feature type="domain" description="AAA-ATPase-like" evidence="1">
    <location>
        <begin position="10"/>
        <end position="224"/>
    </location>
</feature>
<sequence length="589" mass="69483">MMELQVKQVPYGVADFAMVIEQNLYYVDKTMFIPELEKQPRNLFFIRPRRFGKSIFLSMLYSYYDCAQSHKFQSLFGNLWIGQHPTPLQGKYQVLFLDFSQITGNIDKLETKFNSYLSINLDAFVRQYSEYYQAEMEEILAQEDFEEKMELIFKAAKAHQYHLYLIIDEYDNFTNVILNERGEKVYHAITHADGFYRDVFKKFKGNFERIFMMGVSPVTLDDVTSGFNIGWNISIKPEFDEMLGFSTTDVVEMFTYYKEHGSIPADSDIDAIVNDMKPWYDNYCFAEEALKKKTRMFNCDMVLYYLRNYMDYGCSPRQMIDPNTRTDYGKMKKLLQFDKLDGERKGIIRKIAEEEQIVTQLYESFSAYQIPKAEIFPSLLFYYGMLTIKGTRGSKLILGIPNNNVRKQYYGYLEEEYQAKAYVDVNQLTDYYYDMAYDGKWEEGLRFMADAYAKVSSVRDGIEAERNLQGFFMAYLNLNDYYITAPELELNHGYCDFFLLPDLTHYASQHSYILELKVLSKKDFSAIVEGEFTEDGKPMTKAEKQWREAVEQIHRYAEAPRVEALRQGTKLHLIIMQFEGWELKRMEEV</sequence>
<dbReference type="Proteomes" id="UP000284548">
    <property type="component" value="Unassembled WGS sequence"/>
</dbReference>
<protein>
    <submittedName>
        <fullName evidence="2">AAA family ATPase</fullName>
    </submittedName>
</protein>
<evidence type="ECO:0000313" key="3">
    <source>
        <dbReference type="Proteomes" id="UP000284548"/>
    </source>
</evidence>
<evidence type="ECO:0000259" key="1">
    <source>
        <dbReference type="Pfam" id="PF09820"/>
    </source>
</evidence>
<dbReference type="Pfam" id="PF08011">
    <property type="entry name" value="PDDEXK_9"/>
    <property type="match status" value="1"/>
</dbReference>
<reference evidence="2 3" key="1">
    <citation type="submission" date="2018-08" db="EMBL/GenBank/DDBJ databases">
        <title>A genome reference for cultivated species of the human gut microbiota.</title>
        <authorList>
            <person name="Zou Y."/>
            <person name="Xue W."/>
            <person name="Luo G."/>
        </authorList>
    </citation>
    <scope>NUCLEOTIDE SEQUENCE [LARGE SCALE GENOMIC DNA]</scope>
    <source>
        <strain evidence="2 3">AM16-54</strain>
    </source>
</reference>
<evidence type="ECO:0000313" key="2">
    <source>
        <dbReference type="EMBL" id="RHH82848.1"/>
    </source>
</evidence>
<dbReference type="SUPFAM" id="SSF52540">
    <property type="entry name" value="P-loop containing nucleoside triphosphate hydrolases"/>
    <property type="match status" value="1"/>
</dbReference>
<dbReference type="Gene3D" id="3.40.50.300">
    <property type="entry name" value="P-loop containing nucleotide triphosphate hydrolases"/>
    <property type="match status" value="1"/>
</dbReference>
<dbReference type="RefSeq" id="WP_118254811.1">
    <property type="nucleotide sequence ID" value="NZ_QRKB01000016.1"/>
</dbReference>
<proteinExistence type="predicted"/>
<gene>
    <name evidence="2" type="ORF">DW192_07800</name>
</gene>
<accession>A0A3R6EZ89</accession>
<dbReference type="InterPro" id="IPR018631">
    <property type="entry name" value="AAA-ATPase-like_dom"/>
</dbReference>
<dbReference type="InterPro" id="IPR012547">
    <property type="entry name" value="PDDEXK_9"/>
</dbReference>
<dbReference type="PANTHER" id="PTHR34825">
    <property type="entry name" value="CONSERVED PROTEIN, WITH A WEAK D-GALACTARATE DEHYDRATASE/ALTRONATE HYDROLASE DOMAIN"/>
    <property type="match status" value="1"/>
</dbReference>
<name>A0A3R6EZ89_9BACT</name>
<dbReference type="PANTHER" id="PTHR34825:SF2">
    <property type="entry name" value="AAA-ATPASE-LIKE DOMAIN-CONTAINING PROTEIN"/>
    <property type="match status" value="1"/>
</dbReference>
<organism evidence="2 3">
    <name type="scientific">Segatella copri</name>
    <dbReference type="NCBI Taxonomy" id="165179"/>
    <lineage>
        <taxon>Bacteria</taxon>
        <taxon>Pseudomonadati</taxon>
        <taxon>Bacteroidota</taxon>
        <taxon>Bacteroidia</taxon>
        <taxon>Bacteroidales</taxon>
        <taxon>Prevotellaceae</taxon>
        <taxon>Segatella</taxon>
    </lineage>
</organism>
<dbReference type="Pfam" id="PF09820">
    <property type="entry name" value="AAA-ATPase_like"/>
    <property type="match status" value="1"/>
</dbReference>
<dbReference type="InterPro" id="IPR027417">
    <property type="entry name" value="P-loop_NTPase"/>
</dbReference>
<comment type="caution">
    <text evidence="2">The sequence shown here is derived from an EMBL/GenBank/DDBJ whole genome shotgun (WGS) entry which is preliminary data.</text>
</comment>